<sequence length="208" mass="22981">MLIKEACVESFNEALLAEKRGANRIELCSKLNLDGLTPNRKLIRKVISSISIPLRVIIRPHGNNFIYSTNELLRMEQDINYCKSLGINGVVFGILNQNQMVDVLATERLVNIAFPLKVTFHKAIDEVSDIMTELEKLISISGITSILSSGGHRTAIKGADVIKSMIQKAKNHLSIIPAGGITNQNIEEIHSLIGAREYHGRKIVGDLN</sequence>
<dbReference type="SUPFAM" id="SSF110395">
    <property type="entry name" value="CutC-like"/>
    <property type="match status" value="1"/>
</dbReference>
<keyword evidence="2" id="KW-0963">Cytoplasm</keyword>
<organism evidence="3 4">
    <name type="scientific">Zunongwangia profunda</name>
    <dbReference type="NCBI Taxonomy" id="398743"/>
    <lineage>
        <taxon>Bacteria</taxon>
        <taxon>Pseudomonadati</taxon>
        <taxon>Bacteroidota</taxon>
        <taxon>Flavobacteriia</taxon>
        <taxon>Flavobacteriales</taxon>
        <taxon>Flavobacteriaceae</taxon>
        <taxon>Zunongwangia</taxon>
    </lineage>
</organism>
<dbReference type="InterPro" id="IPR036822">
    <property type="entry name" value="CutC-like_dom_sf"/>
</dbReference>
<name>A0A3D5IYR7_9FLAO</name>
<dbReference type="HAMAP" id="MF_00795">
    <property type="entry name" value="CutC"/>
    <property type="match status" value="1"/>
</dbReference>
<evidence type="ECO:0000256" key="2">
    <source>
        <dbReference type="HAMAP-Rule" id="MF_00795"/>
    </source>
</evidence>
<evidence type="ECO:0000313" key="3">
    <source>
        <dbReference type="EMBL" id="HCV80196.1"/>
    </source>
</evidence>
<dbReference type="InterPro" id="IPR005627">
    <property type="entry name" value="CutC-like"/>
</dbReference>
<dbReference type="GO" id="GO:0005507">
    <property type="term" value="F:copper ion binding"/>
    <property type="evidence" value="ECO:0007669"/>
    <property type="project" value="TreeGrafter"/>
</dbReference>
<comment type="caution">
    <text evidence="3">The sequence shown here is derived from an EMBL/GenBank/DDBJ whole genome shotgun (WGS) entry which is preliminary data.</text>
</comment>
<dbReference type="PANTHER" id="PTHR12598:SF0">
    <property type="entry name" value="COPPER HOMEOSTASIS PROTEIN CUTC HOMOLOG"/>
    <property type="match status" value="1"/>
</dbReference>
<reference evidence="3 4" key="1">
    <citation type="journal article" date="2018" name="Nat. Biotechnol.">
        <title>A standardized bacterial taxonomy based on genome phylogeny substantially revises the tree of life.</title>
        <authorList>
            <person name="Parks D.H."/>
            <person name="Chuvochina M."/>
            <person name="Waite D.W."/>
            <person name="Rinke C."/>
            <person name="Skarshewski A."/>
            <person name="Chaumeil P.A."/>
            <person name="Hugenholtz P."/>
        </authorList>
    </citation>
    <scope>NUCLEOTIDE SEQUENCE [LARGE SCALE GENOMIC DNA]</scope>
    <source>
        <strain evidence="3">UBA9359</strain>
    </source>
</reference>
<dbReference type="GO" id="GO:0005737">
    <property type="term" value="C:cytoplasm"/>
    <property type="evidence" value="ECO:0007669"/>
    <property type="project" value="UniProtKB-SubCell"/>
</dbReference>
<proteinExistence type="inferred from homology"/>
<dbReference type="Pfam" id="PF03932">
    <property type="entry name" value="CutC"/>
    <property type="match status" value="1"/>
</dbReference>
<comment type="similarity">
    <text evidence="1 2">Belongs to the CutC family.</text>
</comment>
<dbReference type="AlphaFoldDB" id="A0A3D5IYR7"/>
<accession>A0A3D5IYR7</accession>
<dbReference type="PANTHER" id="PTHR12598">
    <property type="entry name" value="COPPER HOMEOSTASIS PROTEIN CUTC"/>
    <property type="match status" value="1"/>
</dbReference>
<comment type="caution">
    <text evidence="2">Once thought to be involved in copper homeostasis, experiments in E.coli have shown this is not the case.</text>
</comment>
<comment type="subcellular location">
    <subcellularLocation>
        <location evidence="2">Cytoplasm</location>
    </subcellularLocation>
</comment>
<evidence type="ECO:0000256" key="1">
    <source>
        <dbReference type="ARBA" id="ARBA00007768"/>
    </source>
</evidence>
<dbReference type="Proteomes" id="UP000264330">
    <property type="component" value="Unassembled WGS sequence"/>
</dbReference>
<protein>
    <recommendedName>
        <fullName evidence="2">PF03932 family protein CutC</fullName>
    </recommendedName>
</protein>
<gene>
    <name evidence="2" type="primary">cutC</name>
    <name evidence="3" type="ORF">DGQ38_04020</name>
</gene>
<evidence type="ECO:0000313" key="4">
    <source>
        <dbReference type="Proteomes" id="UP000264330"/>
    </source>
</evidence>
<dbReference type="Gene3D" id="3.20.20.380">
    <property type="entry name" value="Copper homeostasis (CutC) domain"/>
    <property type="match status" value="1"/>
</dbReference>
<dbReference type="EMBL" id="DPMF01000087">
    <property type="protein sequence ID" value="HCV80196.1"/>
    <property type="molecule type" value="Genomic_DNA"/>
</dbReference>